<feature type="compositionally biased region" description="Low complexity" evidence="1">
    <location>
        <begin position="55"/>
        <end position="67"/>
    </location>
</feature>
<gene>
    <name evidence="2" type="ORF">EYF80_000629</name>
</gene>
<keyword evidence="3" id="KW-1185">Reference proteome</keyword>
<feature type="region of interest" description="Disordered" evidence="1">
    <location>
        <begin position="220"/>
        <end position="258"/>
    </location>
</feature>
<dbReference type="OrthoDB" id="10580859at2759"/>
<feature type="compositionally biased region" description="Low complexity" evidence="1">
    <location>
        <begin position="75"/>
        <end position="85"/>
    </location>
</feature>
<comment type="caution">
    <text evidence="2">The sequence shown here is derived from an EMBL/GenBank/DDBJ whole genome shotgun (WGS) entry which is preliminary data.</text>
</comment>
<organism evidence="2 3">
    <name type="scientific">Liparis tanakae</name>
    <name type="common">Tanaka's snailfish</name>
    <dbReference type="NCBI Taxonomy" id="230148"/>
    <lineage>
        <taxon>Eukaryota</taxon>
        <taxon>Metazoa</taxon>
        <taxon>Chordata</taxon>
        <taxon>Craniata</taxon>
        <taxon>Vertebrata</taxon>
        <taxon>Euteleostomi</taxon>
        <taxon>Actinopterygii</taxon>
        <taxon>Neopterygii</taxon>
        <taxon>Teleostei</taxon>
        <taxon>Neoteleostei</taxon>
        <taxon>Acanthomorphata</taxon>
        <taxon>Eupercaria</taxon>
        <taxon>Perciformes</taxon>
        <taxon>Cottioidei</taxon>
        <taxon>Cottales</taxon>
        <taxon>Liparidae</taxon>
        <taxon>Liparis</taxon>
    </lineage>
</organism>
<reference evidence="2 3" key="1">
    <citation type="submission" date="2019-03" db="EMBL/GenBank/DDBJ databases">
        <title>First draft genome of Liparis tanakae, snailfish: a comprehensive survey of snailfish specific genes.</title>
        <authorList>
            <person name="Kim W."/>
            <person name="Song I."/>
            <person name="Jeong J.-H."/>
            <person name="Kim D."/>
            <person name="Kim S."/>
            <person name="Ryu S."/>
            <person name="Song J.Y."/>
            <person name="Lee S.K."/>
        </authorList>
    </citation>
    <scope>NUCLEOTIDE SEQUENCE [LARGE SCALE GENOMIC DNA]</scope>
    <source>
        <tissue evidence="2">Muscle</tissue>
    </source>
</reference>
<proteinExistence type="predicted"/>
<feature type="compositionally biased region" description="Low complexity" evidence="1">
    <location>
        <begin position="245"/>
        <end position="258"/>
    </location>
</feature>
<sequence length="258" mass="28020">MRRAKRTKDELLRRRERLDSPMHPSPSGLCCMPGGQMHMKVPIRFLQVIPLESQSSRPSEHSSWSGEGQRQTDNSSRGHSSQGSPQPSPGILLQQHLALVLFNALGTEHFPASNLSILIALMAETLEGAQSVDTLPVPAHLALEGTALIDVCKALPREQQQEARVTPTPISALQEIPPSPRAKVSRKQLPTRNGLPVRISALLAKPGPLGQMALYSKLAGRGHSSQSIPQAEPTEQQHMSTRYLPGSGSPHSSSCHFM</sequence>
<name>A0A4Z2JHB0_9TELE</name>
<feature type="region of interest" description="Disordered" evidence="1">
    <location>
        <begin position="1"/>
        <end position="31"/>
    </location>
</feature>
<evidence type="ECO:0000256" key="1">
    <source>
        <dbReference type="SAM" id="MobiDB-lite"/>
    </source>
</evidence>
<feature type="compositionally biased region" description="Basic and acidic residues" evidence="1">
    <location>
        <begin position="7"/>
        <end position="20"/>
    </location>
</feature>
<feature type="compositionally biased region" description="Polar residues" evidence="1">
    <location>
        <begin position="223"/>
        <end position="240"/>
    </location>
</feature>
<evidence type="ECO:0000313" key="3">
    <source>
        <dbReference type="Proteomes" id="UP000314294"/>
    </source>
</evidence>
<accession>A0A4Z2JHB0</accession>
<dbReference type="EMBL" id="SRLO01000002">
    <property type="protein sequence ID" value="TNN89341.1"/>
    <property type="molecule type" value="Genomic_DNA"/>
</dbReference>
<dbReference type="AlphaFoldDB" id="A0A4Z2JHB0"/>
<dbReference type="Proteomes" id="UP000314294">
    <property type="component" value="Unassembled WGS sequence"/>
</dbReference>
<feature type="region of interest" description="Disordered" evidence="1">
    <location>
        <begin position="55"/>
        <end position="90"/>
    </location>
</feature>
<protein>
    <submittedName>
        <fullName evidence="2">Uncharacterized protein</fullName>
    </submittedName>
</protein>
<evidence type="ECO:0000313" key="2">
    <source>
        <dbReference type="EMBL" id="TNN89341.1"/>
    </source>
</evidence>